<dbReference type="Pfam" id="PF05598">
    <property type="entry name" value="DUF772"/>
    <property type="match status" value="1"/>
</dbReference>
<organism evidence="5 6">
    <name type="scientific">Lactobacillus helveticus</name>
    <name type="common">Lactobacillus suntoryeus</name>
    <dbReference type="NCBI Taxonomy" id="1587"/>
    <lineage>
        <taxon>Bacteria</taxon>
        <taxon>Bacillati</taxon>
        <taxon>Bacillota</taxon>
        <taxon>Bacilli</taxon>
        <taxon>Lactobacillales</taxon>
        <taxon>Lactobacillaceae</taxon>
        <taxon>Lactobacillus</taxon>
    </lineage>
</organism>
<evidence type="ECO:0000259" key="4">
    <source>
        <dbReference type="Pfam" id="PF13751"/>
    </source>
</evidence>
<feature type="coiled-coil region" evidence="1">
    <location>
        <begin position="185"/>
        <end position="219"/>
    </location>
</feature>
<keyword evidence="1" id="KW-0175">Coiled coil</keyword>
<protein>
    <submittedName>
        <fullName evidence="5">Transposase</fullName>
    </submittedName>
</protein>
<dbReference type="InterPro" id="IPR047629">
    <property type="entry name" value="IS1182_transpos"/>
</dbReference>
<dbReference type="InterPro" id="IPR010921">
    <property type="entry name" value="Trp_repressor/repl_initiator"/>
</dbReference>
<dbReference type="EMBL" id="CP017982">
    <property type="protein sequence ID" value="AYE61644.1"/>
    <property type="molecule type" value="Genomic_DNA"/>
</dbReference>
<dbReference type="SUPFAM" id="SSF48295">
    <property type="entry name" value="TrpR-like"/>
    <property type="match status" value="1"/>
</dbReference>
<dbReference type="InterPro" id="IPR008490">
    <property type="entry name" value="Transposase_InsH_N"/>
</dbReference>
<gene>
    <name evidence="5" type="ORF">BC335_1181</name>
</gene>
<feature type="compositionally biased region" description="Basic and acidic residues" evidence="2">
    <location>
        <begin position="684"/>
        <end position="702"/>
    </location>
</feature>
<feature type="domain" description="Transposase InsH N-terminal" evidence="3">
    <location>
        <begin position="16"/>
        <end position="105"/>
    </location>
</feature>
<evidence type="ECO:0000313" key="5">
    <source>
        <dbReference type="EMBL" id="AYE61644.1"/>
    </source>
</evidence>
<dbReference type="GO" id="GO:0043565">
    <property type="term" value="F:sequence-specific DNA binding"/>
    <property type="evidence" value="ECO:0007669"/>
    <property type="project" value="InterPro"/>
</dbReference>
<feature type="domain" description="Transposase DDE" evidence="4">
    <location>
        <begin position="403"/>
        <end position="519"/>
    </location>
</feature>
<evidence type="ECO:0000313" key="6">
    <source>
        <dbReference type="Proteomes" id="UP000267794"/>
    </source>
</evidence>
<evidence type="ECO:0000256" key="1">
    <source>
        <dbReference type="SAM" id="Coils"/>
    </source>
</evidence>
<dbReference type="PANTHER" id="PTHR33408">
    <property type="entry name" value="TRANSPOSASE"/>
    <property type="match status" value="1"/>
</dbReference>
<sequence>MYQNYTTGQTALTLNLDFTIPNNHLANTISCFVDSIPEDVLLGDTAKTGRPAYHPAMMLKILLFAYSRRVFSGRKIELMLEENLPMMVLAEHQKISYHTINNFRSSDHANELVKKSFLYFTNLLEAEGLINEGAIFIDGTKIEADANRYTFVWRKAAEKFHEKLKGQAVELYDELIAKEVVKAMAQEKVQTSQGLEELAQETEDEIEKLTKEIEQEPKAIPGGSLRKARRRGLKKLLHRLKKDYVPRMKKYEEAEEIFAGRNSYSKTDHDATFMHMKEDHMKNGQLKPGYNIQAATTDQYVVGFALYPNPTDFKTLEPFLKQMPILDKFDKIVADAGYGSEYNYSMLEKEYPDKKYYIPYTMYEKEKTRKYRNDPTKLANWFYDEKDDYYLDQNGVRFNFKYYSQRKDRSTGQVRDFKVYEADEFQLTPELERLAKTKSGRQRQVRYNPNWQYLKEKAKEVLQSPEGRHIYSMRKYDVEPIFGHLKNVFGMRRTHLRGKKKVETDVGIAFMMMNLSKYWNRRWSKDQFSLFKNKNREKKRPIKLKLRVELIVFQYLRVGYFPDTFTMSKFNKEQKIEIYHKWKDENISISQLSKAYKMNLANLDYMLRLIDMHGTNILNTRKRVYSKKFKEQTIEQAIFGTKSDVQLSLELGFKSIGMLNNWLREYKENGYNFIIKQKGRPARGQRESKIAQGTGERDPKAERRKLAIAYCERIRKKLKALDQEKDQKR</sequence>
<name>A0A386RF12_LACHE</name>
<dbReference type="Pfam" id="PF13751">
    <property type="entry name" value="DDE_Tnp_1_6"/>
    <property type="match status" value="1"/>
</dbReference>
<proteinExistence type="predicted"/>
<dbReference type="AlphaFoldDB" id="A0A386RF12"/>
<feature type="region of interest" description="Disordered" evidence="2">
    <location>
        <begin position="683"/>
        <end position="702"/>
    </location>
</feature>
<evidence type="ECO:0000259" key="3">
    <source>
        <dbReference type="Pfam" id="PF05598"/>
    </source>
</evidence>
<evidence type="ECO:0000256" key="2">
    <source>
        <dbReference type="SAM" id="MobiDB-lite"/>
    </source>
</evidence>
<dbReference type="Proteomes" id="UP000267794">
    <property type="component" value="Chromosome"/>
</dbReference>
<dbReference type="NCBIfam" id="NF033551">
    <property type="entry name" value="transpos_IS1182"/>
    <property type="match status" value="1"/>
</dbReference>
<dbReference type="InterPro" id="IPR025668">
    <property type="entry name" value="Tnp_DDE_dom"/>
</dbReference>
<reference evidence="5 6" key="1">
    <citation type="submission" date="2016-10" db="EMBL/GenBank/DDBJ databases">
        <title>Complete genomic sequencing of Lactobacillus helveticus LH99 and comparative genome analysis.</title>
        <authorList>
            <person name="Li N."/>
            <person name="You C."/>
            <person name="Liu Z."/>
        </authorList>
    </citation>
    <scope>NUCLEOTIDE SEQUENCE [LARGE SCALE GENOMIC DNA]</scope>
    <source>
        <strain evidence="5 6">LH99</strain>
    </source>
</reference>
<dbReference type="PANTHER" id="PTHR33408:SF2">
    <property type="entry name" value="TRANSPOSASE DDE DOMAIN-CONTAINING PROTEIN"/>
    <property type="match status" value="1"/>
</dbReference>
<accession>A0A386RF12</accession>